<dbReference type="EMBL" id="LR130779">
    <property type="protein sequence ID" value="VDN64922.1"/>
    <property type="molecule type" value="Genomic_DNA"/>
</dbReference>
<name>A0A653B8D9_ECTOL</name>
<protein>
    <submittedName>
        <fullName evidence="1">Uncharacterized protein</fullName>
    </submittedName>
</protein>
<dbReference type="AlphaFoldDB" id="A0A653B8D9"/>
<organism evidence="1">
    <name type="scientific">Ectopseudomonas oleovorans</name>
    <name type="common">Pseudomonas oleovorans</name>
    <dbReference type="NCBI Taxonomy" id="301"/>
    <lineage>
        <taxon>Bacteria</taxon>
        <taxon>Pseudomonadati</taxon>
        <taxon>Pseudomonadota</taxon>
        <taxon>Gammaproteobacteria</taxon>
        <taxon>Pseudomonadales</taxon>
        <taxon>Pseudomonadaceae</taxon>
        <taxon>Ectopseudomonas</taxon>
    </lineage>
</organism>
<sequence>MTTSNRMGAFKFPLVTNTVSLSTGSRNESVGSCDQALFLR</sequence>
<proteinExistence type="predicted"/>
<reference evidence="1" key="1">
    <citation type="submission" date="2018-11" db="EMBL/GenBank/DDBJ databases">
        <authorList>
            <consortium name="Genoscope - CEA"/>
            <person name="William W."/>
        </authorList>
    </citation>
    <scope>NUCLEOTIDE SEQUENCE [LARGE SCALE GENOMIC DNA]</scope>
    <source>
        <strain evidence="1">T9AD</strain>
    </source>
</reference>
<accession>A0A653B8D9</accession>
<gene>
    <name evidence="1" type="ORF">POT9AD_3947</name>
</gene>
<evidence type="ECO:0000313" key="1">
    <source>
        <dbReference type="EMBL" id="VDN64922.1"/>
    </source>
</evidence>